<dbReference type="SUPFAM" id="SSF55073">
    <property type="entry name" value="Nucleotide cyclase"/>
    <property type="match status" value="1"/>
</dbReference>
<feature type="domain" description="Response regulatory" evidence="8">
    <location>
        <begin position="7"/>
        <end position="123"/>
    </location>
</feature>
<keyword evidence="3" id="KW-0805">Transcription regulation</keyword>
<dbReference type="InterPro" id="IPR000160">
    <property type="entry name" value="GGDEF_dom"/>
</dbReference>
<evidence type="ECO:0000259" key="8">
    <source>
        <dbReference type="PROSITE" id="PS50110"/>
    </source>
</evidence>
<dbReference type="AlphaFoldDB" id="A0A2S9YBQ1"/>
<dbReference type="NCBIfam" id="TIGR00254">
    <property type="entry name" value="GGDEF"/>
    <property type="match status" value="1"/>
</dbReference>
<protein>
    <submittedName>
        <fullName evidence="10">Response regulator MprA</fullName>
    </submittedName>
</protein>
<evidence type="ECO:0000256" key="4">
    <source>
        <dbReference type="ARBA" id="ARBA00023125"/>
    </source>
</evidence>
<accession>A0A2S9YBQ1</accession>
<dbReference type="Proteomes" id="UP000237968">
    <property type="component" value="Unassembled WGS sequence"/>
</dbReference>
<dbReference type="InterPro" id="IPR001789">
    <property type="entry name" value="Sig_transdc_resp-reg_receiver"/>
</dbReference>
<keyword evidence="2" id="KW-0902">Two-component regulatory system</keyword>
<keyword evidence="4" id="KW-0238">DNA-binding</keyword>
<dbReference type="GO" id="GO:0032993">
    <property type="term" value="C:protein-DNA complex"/>
    <property type="evidence" value="ECO:0007669"/>
    <property type="project" value="TreeGrafter"/>
</dbReference>
<dbReference type="OrthoDB" id="9812260at2"/>
<dbReference type="InterPro" id="IPR043128">
    <property type="entry name" value="Rev_trsase/Diguanyl_cyclase"/>
</dbReference>
<evidence type="ECO:0000256" key="2">
    <source>
        <dbReference type="ARBA" id="ARBA00023012"/>
    </source>
</evidence>
<dbReference type="PROSITE" id="PS50110">
    <property type="entry name" value="RESPONSE_REGULATORY"/>
    <property type="match status" value="1"/>
</dbReference>
<evidence type="ECO:0000256" key="7">
    <source>
        <dbReference type="SAM" id="MobiDB-lite"/>
    </source>
</evidence>
<dbReference type="Pfam" id="PF00990">
    <property type="entry name" value="GGDEF"/>
    <property type="match status" value="1"/>
</dbReference>
<organism evidence="10 11">
    <name type="scientific">Enhygromyxa salina</name>
    <dbReference type="NCBI Taxonomy" id="215803"/>
    <lineage>
        <taxon>Bacteria</taxon>
        <taxon>Pseudomonadati</taxon>
        <taxon>Myxococcota</taxon>
        <taxon>Polyangia</taxon>
        <taxon>Nannocystales</taxon>
        <taxon>Nannocystaceae</taxon>
        <taxon>Enhygromyxa</taxon>
    </lineage>
</organism>
<proteinExistence type="predicted"/>
<evidence type="ECO:0000256" key="5">
    <source>
        <dbReference type="ARBA" id="ARBA00023163"/>
    </source>
</evidence>
<dbReference type="Gene3D" id="3.30.70.270">
    <property type="match status" value="1"/>
</dbReference>
<feature type="region of interest" description="Disordered" evidence="7">
    <location>
        <begin position="157"/>
        <end position="185"/>
    </location>
</feature>
<feature type="compositionally biased region" description="Low complexity" evidence="7">
    <location>
        <begin position="157"/>
        <end position="175"/>
    </location>
</feature>
<evidence type="ECO:0000256" key="6">
    <source>
        <dbReference type="PROSITE-ProRule" id="PRU00169"/>
    </source>
</evidence>
<dbReference type="GO" id="GO:0000976">
    <property type="term" value="F:transcription cis-regulatory region binding"/>
    <property type="evidence" value="ECO:0007669"/>
    <property type="project" value="TreeGrafter"/>
</dbReference>
<dbReference type="SMART" id="SM00448">
    <property type="entry name" value="REC"/>
    <property type="match status" value="1"/>
</dbReference>
<dbReference type="PROSITE" id="PS50887">
    <property type="entry name" value="GGDEF"/>
    <property type="match status" value="1"/>
</dbReference>
<dbReference type="SMART" id="SM00267">
    <property type="entry name" value="GGDEF"/>
    <property type="match status" value="1"/>
</dbReference>
<dbReference type="GO" id="GO:0000156">
    <property type="term" value="F:phosphorelay response regulator activity"/>
    <property type="evidence" value="ECO:0007669"/>
    <property type="project" value="TreeGrafter"/>
</dbReference>
<gene>
    <name evidence="10" type="primary">mprA_1</name>
    <name evidence="10" type="ORF">ENSA5_21920</name>
</gene>
<dbReference type="InterPro" id="IPR011006">
    <property type="entry name" value="CheY-like_superfamily"/>
</dbReference>
<dbReference type="Pfam" id="PF00072">
    <property type="entry name" value="Response_reg"/>
    <property type="match status" value="1"/>
</dbReference>
<dbReference type="Gene3D" id="3.40.50.2300">
    <property type="match status" value="1"/>
</dbReference>
<comment type="caution">
    <text evidence="10">The sequence shown here is derived from an EMBL/GenBank/DDBJ whole genome shotgun (WGS) entry which is preliminary data.</text>
</comment>
<feature type="domain" description="GGDEF" evidence="9">
    <location>
        <begin position="198"/>
        <end position="331"/>
    </location>
</feature>
<keyword evidence="11" id="KW-1185">Reference proteome</keyword>
<dbReference type="InterPro" id="IPR029787">
    <property type="entry name" value="Nucleotide_cyclase"/>
</dbReference>
<reference evidence="10 11" key="1">
    <citation type="submission" date="2018-03" db="EMBL/GenBank/DDBJ databases">
        <title>Draft Genome Sequences of the Obligatory Marine Myxobacteria Enhygromyxa salina SWB005.</title>
        <authorList>
            <person name="Poehlein A."/>
            <person name="Moghaddam J.A."/>
            <person name="Harms H."/>
            <person name="Alanjari M."/>
            <person name="Koenig G.M."/>
            <person name="Daniel R."/>
            <person name="Schaeberle T.F."/>
        </authorList>
    </citation>
    <scope>NUCLEOTIDE SEQUENCE [LARGE SCALE GENOMIC DNA]</scope>
    <source>
        <strain evidence="10 11">SWB005</strain>
    </source>
</reference>
<sequence length="341" mass="36574">MSTPRAKILVADDSSVERAAARTALEDAGYAVMEAVDGQQALEVFARERPDLVMLDVVMPRLTGLETCRILKAKSGGNYLPVIMVSTRNSVNARVEGLRSGADDYLGKPYDAEELRARVEALLRTRKVIAERAASDGSARATDGAGAAAAGGSAATTGAATSDASADPAAGAPSTRNSSEAFKRRAEEEFDRAERYSDPLACLRVELDEYDPLVSRHSVEAVAGLVRSLRDVVEVSVRKIDLVFRLDERGYILLLPNTHFPGALAVAERISLDTAKIRLDAEPDHRCTVSVGVSFFPNKDTHSVQDLLDLVGAALDRARSEGGGQICLFQHQGYLYAPEAT</sequence>
<dbReference type="GO" id="GO:0005829">
    <property type="term" value="C:cytosol"/>
    <property type="evidence" value="ECO:0007669"/>
    <property type="project" value="TreeGrafter"/>
</dbReference>
<dbReference type="PANTHER" id="PTHR48111:SF1">
    <property type="entry name" value="TWO-COMPONENT RESPONSE REGULATOR ORR33"/>
    <property type="match status" value="1"/>
</dbReference>
<keyword evidence="1 6" id="KW-0597">Phosphoprotein</keyword>
<keyword evidence="5" id="KW-0804">Transcription</keyword>
<evidence type="ECO:0000259" key="9">
    <source>
        <dbReference type="PROSITE" id="PS50887"/>
    </source>
</evidence>
<dbReference type="RefSeq" id="WP_106391614.1">
    <property type="nucleotide sequence ID" value="NZ_PVNK01000114.1"/>
</dbReference>
<dbReference type="InterPro" id="IPR039420">
    <property type="entry name" value="WalR-like"/>
</dbReference>
<dbReference type="SUPFAM" id="SSF52172">
    <property type="entry name" value="CheY-like"/>
    <property type="match status" value="1"/>
</dbReference>
<feature type="modified residue" description="4-aspartylphosphate" evidence="6">
    <location>
        <position position="56"/>
    </location>
</feature>
<dbReference type="PANTHER" id="PTHR48111">
    <property type="entry name" value="REGULATOR OF RPOS"/>
    <property type="match status" value="1"/>
</dbReference>
<evidence type="ECO:0000313" key="10">
    <source>
        <dbReference type="EMBL" id="PRQ02547.1"/>
    </source>
</evidence>
<evidence type="ECO:0000256" key="1">
    <source>
        <dbReference type="ARBA" id="ARBA00022553"/>
    </source>
</evidence>
<dbReference type="EMBL" id="PVNK01000114">
    <property type="protein sequence ID" value="PRQ02547.1"/>
    <property type="molecule type" value="Genomic_DNA"/>
</dbReference>
<evidence type="ECO:0000256" key="3">
    <source>
        <dbReference type="ARBA" id="ARBA00023015"/>
    </source>
</evidence>
<name>A0A2S9YBQ1_9BACT</name>
<dbReference type="GO" id="GO:0006355">
    <property type="term" value="P:regulation of DNA-templated transcription"/>
    <property type="evidence" value="ECO:0007669"/>
    <property type="project" value="TreeGrafter"/>
</dbReference>
<evidence type="ECO:0000313" key="11">
    <source>
        <dbReference type="Proteomes" id="UP000237968"/>
    </source>
</evidence>